<organism evidence="2 3">
    <name type="scientific">Bimuria novae-zelandiae CBS 107.79</name>
    <dbReference type="NCBI Taxonomy" id="1447943"/>
    <lineage>
        <taxon>Eukaryota</taxon>
        <taxon>Fungi</taxon>
        <taxon>Dikarya</taxon>
        <taxon>Ascomycota</taxon>
        <taxon>Pezizomycotina</taxon>
        <taxon>Dothideomycetes</taxon>
        <taxon>Pleosporomycetidae</taxon>
        <taxon>Pleosporales</taxon>
        <taxon>Massarineae</taxon>
        <taxon>Didymosphaeriaceae</taxon>
        <taxon>Bimuria</taxon>
    </lineage>
</organism>
<name>A0A6A5VJE8_9PLEO</name>
<keyword evidence="1" id="KW-0472">Membrane</keyword>
<dbReference type="OrthoDB" id="1077582at2759"/>
<keyword evidence="3" id="KW-1185">Reference proteome</keyword>
<dbReference type="AlphaFoldDB" id="A0A6A5VJE8"/>
<evidence type="ECO:0000313" key="3">
    <source>
        <dbReference type="Proteomes" id="UP000800036"/>
    </source>
</evidence>
<keyword evidence="1" id="KW-0812">Transmembrane</keyword>
<sequence length="273" mass="30499">MAAKISDTYAVFSPLHAISGISFPRLDFQSCLALSFITAVLTPCFRRGSVERYGILALQVYFTVQAYLAPVKPTGNLAVSYSSGVLLGNLTLRYFDRLYLHVPEEEFRRVQEDGVEERPDTLSLSQKLGWSVELLTTTRGVGWNWRVPGTPKAKKRTRAGFVFDRLVRWIAMYGGIFLAERICNGILNDWAQLPDGWIKSGLLAVTHNTVFLYTFVVLTLGLTVYTHFAMLTLPLALVCVGLGLGPAPWRQPDAWPATFNSLAEACSLRGFWR</sequence>
<protein>
    <recommendedName>
        <fullName evidence="4">Wax synthase domain-containing protein</fullName>
    </recommendedName>
</protein>
<proteinExistence type="predicted"/>
<reference evidence="2" key="1">
    <citation type="journal article" date="2020" name="Stud. Mycol.">
        <title>101 Dothideomycetes genomes: a test case for predicting lifestyles and emergence of pathogens.</title>
        <authorList>
            <person name="Haridas S."/>
            <person name="Albert R."/>
            <person name="Binder M."/>
            <person name="Bloem J."/>
            <person name="Labutti K."/>
            <person name="Salamov A."/>
            <person name="Andreopoulos B."/>
            <person name="Baker S."/>
            <person name="Barry K."/>
            <person name="Bills G."/>
            <person name="Bluhm B."/>
            <person name="Cannon C."/>
            <person name="Castanera R."/>
            <person name="Culley D."/>
            <person name="Daum C."/>
            <person name="Ezra D."/>
            <person name="Gonzalez J."/>
            <person name="Henrissat B."/>
            <person name="Kuo A."/>
            <person name="Liang C."/>
            <person name="Lipzen A."/>
            <person name="Lutzoni F."/>
            <person name="Magnuson J."/>
            <person name="Mondo S."/>
            <person name="Nolan M."/>
            <person name="Ohm R."/>
            <person name="Pangilinan J."/>
            <person name="Park H.-J."/>
            <person name="Ramirez L."/>
            <person name="Alfaro M."/>
            <person name="Sun H."/>
            <person name="Tritt A."/>
            <person name="Yoshinaga Y."/>
            <person name="Zwiers L.-H."/>
            <person name="Turgeon B."/>
            <person name="Goodwin S."/>
            <person name="Spatafora J."/>
            <person name="Crous P."/>
            <person name="Grigoriev I."/>
        </authorList>
    </citation>
    <scope>NUCLEOTIDE SEQUENCE</scope>
    <source>
        <strain evidence="2">CBS 107.79</strain>
    </source>
</reference>
<evidence type="ECO:0008006" key="4">
    <source>
        <dbReference type="Google" id="ProtNLM"/>
    </source>
</evidence>
<evidence type="ECO:0000256" key="1">
    <source>
        <dbReference type="SAM" id="Phobius"/>
    </source>
</evidence>
<dbReference type="Proteomes" id="UP000800036">
    <property type="component" value="Unassembled WGS sequence"/>
</dbReference>
<feature type="transmembrane region" description="Helical" evidence="1">
    <location>
        <begin position="228"/>
        <end position="245"/>
    </location>
</feature>
<gene>
    <name evidence="2" type="ORF">BU23DRAFT_551055</name>
</gene>
<keyword evidence="1" id="KW-1133">Transmembrane helix</keyword>
<dbReference type="EMBL" id="ML976664">
    <property type="protein sequence ID" value="KAF1977125.1"/>
    <property type="molecule type" value="Genomic_DNA"/>
</dbReference>
<feature type="transmembrane region" description="Helical" evidence="1">
    <location>
        <begin position="202"/>
        <end position="222"/>
    </location>
</feature>
<accession>A0A6A5VJE8</accession>
<evidence type="ECO:0000313" key="2">
    <source>
        <dbReference type="EMBL" id="KAF1977125.1"/>
    </source>
</evidence>